<organism evidence="1 2">
    <name type="scientific">Parabacteroides gordonii MS-1 = DSM 23371</name>
    <dbReference type="NCBI Taxonomy" id="1203610"/>
    <lineage>
        <taxon>Bacteria</taxon>
        <taxon>Pseudomonadati</taxon>
        <taxon>Bacteroidota</taxon>
        <taxon>Bacteroidia</taxon>
        <taxon>Bacteroidales</taxon>
        <taxon>Tannerellaceae</taxon>
        <taxon>Parabacteroides</taxon>
    </lineage>
</organism>
<dbReference type="HOGENOM" id="CLU_3219668_0_0_10"/>
<evidence type="ECO:0000313" key="2">
    <source>
        <dbReference type="Proteomes" id="UP000033035"/>
    </source>
</evidence>
<keyword evidence="2" id="KW-1185">Reference proteome</keyword>
<protein>
    <submittedName>
        <fullName evidence="1">Uncharacterized protein</fullName>
    </submittedName>
</protein>
<name>A0A0F5IZB8_9BACT</name>
<dbReference type="EMBL" id="AQHW01000020">
    <property type="protein sequence ID" value="KKB50535.1"/>
    <property type="molecule type" value="Genomic_DNA"/>
</dbReference>
<accession>A0A0F5IZB8</accession>
<gene>
    <name evidence="1" type="ORF">HMPREF1536_04071</name>
</gene>
<dbReference type="Proteomes" id="UP000033035">
    <property type="component" value="Unassembled WGS sequence"/>
</dbReference>
<proteinExistence type="predicted"/>
<reference evidence="1 2" key="1">
    <citation type="submission" date="2013-04" db="EMBL/GenBank/DDBJ databases">
        <title>The Genome Sequence of Parabacteroides gordonii DSM 23371.</title>
        <authorList>
            <consortium name="The Broad Institute Genomics Platform"/>
            <person name="Earl A."/>
            <person name="Ward D."/>
            <person name="Feldgarden M."/>
            <person name="Gevers D."/>
            <person name="Martens E."/>
            <person name="Sakamoto M."/>
            <person name="Benno Y."/>
            <person name="Suzuki N."/>
            <person name="Matsunaga N."/>
            <person name="Koshihara K."/>
            <person name="Seki M."/>
            <person name="Komiya H."/>
            <person name="Walker B."/>
            <person name="Young S."/>
            <person name="Zeng Q."/>
            <person name="Gargeya S."/>
            <person name="Fitzgerald M."/>
            <person name="Haas B."/>
            <person name="Abouelleil A."/>
            <person name="Allen A.W."/>
            <person name="Alvarado L."/>
            <person name="Arachchi H.M."/>
            <person name="Berlin A.M."/>
            <person name="Chapman S.B."/>
            <person name="Gainer-Dewar J."/>
            <person name="Goldberg J."/>
            <person name="Griggs A."/>
            <person name="Gujja S."/>
            <person name="Hansen M."/>
            <person name="Howarth C."/>
            <person name="Imamovic A."/>
            <person name="Ireland A."/>
            <person name="Larimer J."/>
            <person name="McCowan C."/>
            <person name="Murphy C."/>
            <person name="Pearson M."/>
            <person name="Poon T.W."/>
            <person name="Priest M."/>
            <person name="Roberts A."/>
            <person name="Saif S."/>
            <person name="Shea T."/>
            <person name="Sisk P."/>
            <person name="Sykes S."/>
            <person name="Wortman J."/>
            <person name="Nusbaum C."/>
            <person name="Birren B."/>
        </authorList>
    </citation>
    <scope>NUCLEOTIDE SEQUENCE [LARGE SCALE GENOMIC DNA]</scope>
    <source>
        <strain evidence="1 2">MS-1</strain>
    </source>
</reference>
<sequence length="44" mass="5387">MNFILIFNEGNTKNKKREEINNFFPFYLLRLVNNLYLCTEVIEM</sequence>
<evidence type="ECO:0000313" key="1">
    <source>
        <dbReference type="EMBL" id="KKB50535.1"/>
    </source>
</evidence>
<comment type="caution">
    <text evidence="1">The sequence shown here is derived from an EMBL/GenBank/DDBJ whole genome shotgun (WGS) entry which is preliminary data.</text>
</comment>
<dbReference type="AlphaFoldDB" id="A0A0F5IZB8"/>